<dbReference type="InterPro" id="IPR006616">
    <property type="entry name" value="DM9_repeat"/>
</dbReference>
<dbReference type="EMBL" id="VTPC01063540">
    <property type="protein sequence ID" value="KAF2889705.1"/>
    <property type="molecule type" value="Genomic_DNA"/>
</dbReference>
<dbReference type="OrthoDB" id="6758767at2759"/>
<dbReference type="Pfam" id="PF11901">
    <property type="entry name" value="DM9"/>
    <property type="match status" value="1"/>
</dbReference>
<accession>A0A8K0CUD1</accession>
<dbReference type="PANTHER" id="PTHR31649:SF10">
    <property type="entry name" value="IP19903P-RELATED"/>
    <property type="match status" value="1"/>
</dbReference>
<dbReference type="AlphaFoldDB" id="A0A8K0CUD1"/>
<comment type="caution">
    <text evidence="1">The sequence shown here is derived from an EMBL/GenBank/DDBJ whole genome shotgun (WGS) entry which is preliminary data.</text>
</comment>
<evidence type="ECO:0000313" key="2">
    <source>
        <dbReference type="Proteomes" id="UP000801492"/>
    </source>
</evidence>
<proteinExistence type="predicted"/>
<dbReference type="Proteomes" id="UP000801492">
    <property type="component" value="Unassembled WGS sequence"/>
</dbReference>
<name>A0A8K0CUD1_IGNLU</name>
<sequence length="192" mass="21980">MNKYIYCIVFISILNLTAVIGTWTDDYYWKDYDGTVPKDALSGGIDERGRPIYLAQTLFEDKLIPGKVFADENYMHFGWFDEKKSTQNIKILCTQNPNNFEWISTRLNDITRLTGKLVVIGGFQSGHITYIGRISSNRETNVGKVICNEKDCQGLYVTKDGREIHHTNVDLEVLSYRSDLAVSNANCINYDR</sequence>
<organism evidence="1 2">
    <name type="scientific">Ignelater luminosus</name>
    <name type="common">Cucubano</name>
    <name type="synonym">Pyrophorus luminosus</name>
    <dbReference type="NCBI Taxonomy" id="2038154"/>
    <lineage>
        <taxon>Eukaryota</taxon>
        <taxon>Metazoa</taxon>
        <taxon>Ecdysozoa</taxon>
        <taxon>Arthropoda</taxon>
        <taxon>Hexapoda</taxon>
        <taxon>Insecta</taxon>
        <taxon>Pterygota</taxon>
        <taxon>Neoptera</taxon>
        <taxon>Endopterygota</taxon>
        <taxon>Coleoptera</taxon>
        <taxon>Polyphaga</taxon>
        <taxon>Elateriformia</taxon>
        <taxon>Elateroidea</taxon>
        <taxon>Elateridae</taxon>
        <taxon>Agrypninae</taxon>
        <taxon>Pyrophorini</taxon>
        <taxon>Ignelater</taxon>
    </lineage>
</organism>
<protein>
    <submittedName>
        <fullName evidence="1">Uncharacterized protein</fullName>
    </submittedName>
</protein>
<evidence type="ECO:0000313" key="1">
    <source>
        <dbReference type="EMBL" id="KAF2889705.1"/>
    </source>
</evidence>
<gene>
    <name evidence="1" type="ORF">ILUMI_16468</name>
</gene>
<keyword evidence="2" id="KW-1185">Reference proteome</keyword>
<dbReference type="SMART" id="SM00696">
    <property type="entry name" value="DM9"/>
    <property type="match status" value="1"/>
</dbReference>
<dbReference type="PANTHER" id="PTHR31649">
    <property type="entry name" value="AGAP009604-PA"/>
    <property type="match status" value="1"/>
</dbReference>
<reference evidence="1" key="1">
    <citation type="submission" date="2019-08" db="EMBL/GenBank/DDBJ databases">
        <title>The genome of the North American firefly Photinus pyralis.</title>
        <authorList>
            <consortium name="Photinus pyralis genome working group"/>
            <person name="Fallon T.R."/>
            <person name="Sander Lower S.E."/>
            <person name="Weng J.-K."/>
        </authorList>
    </citation>
    <scope>NUCLEOTIDE SEQUENCE</scope>
    <source>
        <strain evidence="1">TRF0915ILg1</strain>
        <tissue evidence="1">Whole body</tissue>
    </source>
</reference>